<organism evidence="2 3">
    <name type="scientific">Rhizophagus irregularis (strain DAOM 197198w)</name>
    <name type="common">Glomus intraradices</name>
    <dbReference type="NCBI Taxonomy" id="1432141"/>
    <lineage>
        <taxon>Eukaryota</taxon>
        <taxon>Fungi</taxon>
        <taxon>Fungi incertae sedis</taxon>
        <taxon>Mucoromycota</taxon>
        <taxon>Glomeromycotina</taxon>
        <taxon>Glomeromycetes</taxon>
        <taxon>Glomerales</taxon>
        <taxon>Glomeraceae</taxon>
        <taxon>Rhizophagus</taxon>
    </lineage>
</organism>
<keyword evidence="3" id="KW-1185">Reference proteome</keyword>
<reference evidence="2 3" key="1">
    <citation type="submission" date="2014-02" db="EMBL/GenBank/DDBJ databases">
        <title>Single nucleus genome sequencing reveals high similarity among nuclei of an endomycorrhizal fungus.</title>
        <authorList>
            <person name="Lin K."/>
            <person name="Geurts R."/>
            <person name="Zhang Z."/>
            <person name="Limpens E."/>
            <person name="Saunders D.G."/>
            <person name="Mu D."/>
            <person name="Pang E."/>
            <person name="Cao H."/>
            <person name="Cha H."/>
            <person name="Lin T."/>
            <person name="Zhou Q."/>
            <person name="Shang Y."/>
            <person name="Li Y."/>
            <person name="Ivanov S."/>
            <person name="Sharma T."/>
            <person name="Velzen R.V."/>
            <person name="Ruijter N.D."/>
            <person name="Aanen D.K."/>
            <person name="Win J."/>
            <person name="Kamoun S."/>
            <person name="Bisseling T."/>
            <person name="Huang S."/>
        </authorList>
    </citation>
    <scope>NUCLEOTIDE SEQUENCE [LARGE SCALE GENOMIC DNA]</scope>
    <source>
        <strain evidence="3">DAOM197198w</strain>
    </source>
</reference>
<evidence type="ECO:0000256" key="1">
    <source>
        <dbReference type="SAM" id="SignalP"/>
    </source>
</evidence>
<dbReference type="Proteomes" id="UP000022910">
    <property type="component" value="Unassembled WGS sequence"/>
</dbReference>
<evidence type="ECO:0000313" key="2">
    <source>
        <dbReference type="EMBL" id="EXX65365.1"/>
    </source>
</evidence>
<keyword evidence="1" id="KW-0732">Signal</keyword>
<dbReference type="OrthoDB" id="2303658at2759"/>
<feature type="signal peptide" evidence="1">
    <location>
        <begin position="1"/>
        <end position="21"/>
    </location>
</feature>
<accession>A0A015JEB9</accession>
<proteinExistence type="predicted"/>
<sequence>MKVTKLIIPLLGLISINNVEPVPMKQSCFFTPCGDMTCSGPGFFGCAINLCVILPDFMHRTNAICCNDVEECKKIRYPSKKVNGVNEGPISNDFQIPIDTSDTVAMLDRLSYYASDCF</sequence>
<dbReference type="AlphaFoldDB" id="A0A015JEB9"/>
<dbReference type="EMBL" id="JEMT01022357">
    <property type="protein sequence ID" value="EXX65365.1"/>
    <property type="molecule type" value="Genomic_DNA"/>
</dbReference>
<name>A0A015JEB9_RHIIW</name>
<evidence type="ECO:0000313" key="3">
    <source>
        <dbReference type="Proteomes" id="UP000022910"/>
    </source>
</evidence>
<dbReference type="HOGENOM" id="CLU_2074369_0_0_1"/>
<feature type="chain" id="PRO_5001475491" evidence="1">
    <location>
        <begin position="22"/>
        <end position="118"/>
    </location>
</feature>
<protein>
    <submittedName>
        <fullName evidence="2">Uncharacterized protein</fullName>
    </submittedName>
</protein>
<gene>
    <name evidence="2" type="ORF">RirG_134010</name>
</gene>
<comment type="caution">
    <text evidence="2">The sequence shown here is derived from an EMBL/GenBank/DDBJ whole genome shotgun (WGS) entry which is preliminary data.</text>
</comment>